<dbReference type="InterPro" id="IPR036291">
    <property type="entry name" value="NAD(P)-bd_dom_sf"/>
</dbReference>
<protein>
    <recommendedName>
        <fullName evidence="10">Enoyl reductase (ER) domain-containing protein</fullName>
    </recommendedName>
</protein>
<feature type="domain" description="Alcohol dehydrogenase-like N-terminal" evidence="7">
    <location>
        <begin position="13"/>
        <end position="137"/>
    </location>
</feature>
<dbReference type="GO" id="GO:0008270">
    <property type="term" value="F:zinc ion binding"/>
    <property type="evidence" value="ECO:0007669"/>
    <property type="project" value="InterPro"/>
</dbReference>
<evidence type="ECO:0000313" key="9">
    <source>
        <dbReference type="Proteomes" id="UP000654075"/>
    </source>
</evidence>
<dbReference type="Gene3D" id="3.90.180.10">
    <property type="entry name" value="Medium-chain alcohol dehydrogenases, catalytic domain"/>
    <property type="match status" value="1"/>
</dbReference>
<dbReference type="Pfam" id="PF08240">
    <property type="entry name" value="ADH_N"/>
    <property type="match status" value="1"/>
</dbReference>
<dbReference type="EMBL" id="CAJNNV010012192">
    <property type="protein sequence ID" value="CAE8600486.1"/>
    <property type="molecule type" value="Genomic_DNA"/>
</dbReference>
<reference evidence="8" key="1">
    <citation type="submission" date="2021-02" db="EMBL/GenBank/DDBJ databases">
        <authorList>
            <person name="Dougan E. K."/>
            <person name="Rhodes N."/>
            <person name="Thang M."/>
            <person name="Chan C."/>
        </authorList>
    </citation>
    <scope>NUCLEOTIDE SEQUENCE</scope>
</reference>
<dbReference type="InterPro" id="IPR011032">
    <property type="entry name" value="GroES-like_sf"/>
</dbReference>
<evidence type="ECO:0000256" key="5">
    <source>
        <dbReference type="RuleBase" id="RU361277"/>
    </source>
</evidence>
<dbReference type="PROSITE" id="PS00059">
    <property type="entry name" value="ADH_ZINC"/>
    <property type="match status" value="1"/>
</dbReference>
<dbReference type="Gene3D" id="3.40.50.720">
    <property type="entry name" value="NAD(P)-binding Rossmann-like Domain"/>
    <property type="match status" value="1"/>
</dbReference>
<comment type="similarity">
    <text evidence="5">Belongs to the zinc-containing alcohol dehydrogenase family.</text>
</comment>
<evidence type="ECO:0008006" key="10">
    <source>
        <dbReference type="Google" id="ProtNLM"/>
    </source>
</evidence>
<dbReference type="InterPro" id="IPR013154">
    <property type="entry name" value="ADH-like_N"/>
</dbReference>
<keyword evidence="9" id="KW-1185">Reference proteome</keyword>
<evidence type="ECO:0000259" key="7">
    <source>
        <dbReference type="Pfam" id="PF08240"/>
    </source>
</evidence>
<name>A0A813EPV9_POLGL</name>
<dbReference type="InterPro" id="IPR013149">
    <property type="entry name" value="ADH-like_C"/>
</dbReference>
<evidence type="ECO:0000313" key="8">
    <source>
        <dbReference type="EMBL" id="CAE8600486.1"/>
    </source>
</evidence>
<dbReference type="CDD" id="cd05283">
    <property type="entry name" value="CAD1"/>
    <property type="match status" value="1"/>
</dbReference>
<evidence type="ECO:0000256" key="2">
    <source>
        <dbReference type="ARBA" id="ARBA00022723"/>
    </source>
</evidence>
<gene>
    <name evidence="8" type="ORF">PGLA1383_LOCUS18811</name>
</gene>
<evidence type="ECO:0000256" key="3">
    <source>
        <dbReference type="ARBA" id="ARBA00022833"/>
    </source>
</evidence>
<keyword evidence="4" id="KW-0560">Oxidoreductase</keyword>
<evidence type="ECO:0000256" key="1">
    <source>
        <dbReference type="ARBA" id="ARBA00001947"/>
    </source>
</evidence>
<dbReference type="Proteomes" id="UP000654075">
    <property type="component" value="Unassembled WGS sequence"/>
</dbReference>
<feature type="domain" description="Alcohol dehydrogenase-like C-terminal" evidence="6">
    <location>
        <begin position="178"/>
        <end position="275"/>
    </location>
</feature>
<accession>A0A813EPV9</accession>
<sequence length="276" mass="28536">MTPISFTRHTPGDEDISFDIKFCGMCHTDVHFVNNDLENAVYPLCPGHELIGTVTAVGSKVSNFKLGDNIGVGCLVDACLECGSCGEGYEQYCEKGMTMTYGYPKKHGRCGPDDGCMTMGGYSNKCVVHEKFGVKVPAGADLPRIAPLLCAGVTVFEPLVANGCKEGGKKIGIVGLGGLGMMGIKLAAAMGNAVTAISTSSSKEAAAKACGATSFVVSSDAEAMKAATGSLDLILDTVAAQHEIGPLLDMLNAKGKLVLQGLLTKPVDLNTPPLLA</sequence>
<evidence type="ECO:0000259" key="6">
    <source>
        <dbReference type="Pfam" id="PF00107"/>
    </source>
</evidence>
<comment type="caution">
    <text evidence="8">The sequence shown here is derived from an EMBL/GenBank/DDBJ whole genome shotgun (WGS) entry which is preliminary data.</text>
</comment>
<keyword evidence="2 5" id="KW-0479">Metal-binding</keyword>
<dbReference type="AlphaFoldDB" id="A0A813EPV9"/>
<dbReference type="InterPro" id="IPR002328">
    <property type="entry name" value="ADH_Zn_CS"/>
</dbReference>
<dbReference type="PANTHER" id="PTHR42683">
    <property type="entry name" value="ALDEHYDE REDUCTASE"/>
    <property type="match status" value="1"/>
</dbReference>
<comment type="cofactor">
    <cofactor evidence="1 5">
        <name>Zn(2+)</name>
        <dbReference type="ChEBI" id="CHEBI:29105"/>
    </cofactor>
</comment>
<dbReference type="InterPro" id="IPR047109">
    <property type="entry name" value="CAD-like"/>
</dbReference>
<dbReference type="SUPFAM" id="SSF50129">
    <property type="entry name" value="GroES-like"/>
    <property type="match status" value="1"/>
</dbReference>
<dbReference type="Pfam" id="PF00107">
    <property type="entry name" value="ADH_zinc_N"/>
    <property type="match status" value="1"/>
</dbReference>
<evidence type="ECO:0000256" key="4">
    <source>
        <dbReference type="ARBA" id="ARBA00023002"/>
    </source>
</evidence>
<dbReference type="GO" id="GO:0016616">
    <property type="term" value="F:oxidoreductase activity, acting on the CH-OH group of donors, NAD or NADP as acceptor"/>
    <property type="evidence" value="ECO:0007669"/>
    <property type="project" value="InterPro"/>
</dbReference>
<organism evidence="8 9">
    <name type="scientific">Polarella glacialis</name>
    <name type="common">Dinoflagellate</name>
    <dbReference type="NCBI Taxonomy" id="89957"/>
    <lineage>
        <taxon>Eukaryota</taxon>
        <taxon>Sar</taxon>
        <taxon>Alveolata</taxon>
        <taxon>Dinophyceae</taxon>
        <taxon>Suessiales</taxon>
        <taxon>Suessiaceae</taxon>
        <taxon>Polarella</taxon>
    </lineage>
</organism>
<proteinExistence type="inferred from homology"/>
<dbReference type="OrthoDB" id="1879366at2759"/>
<dbReference type="FunFam" id="3.40.50.720:FF:000022">
    <property type="entry name" value="Cinnamyl alcohol dehydrogenase"/>
    <property type="match status" value="1"/>
</dbReference>
<dbReference type="SUPFAM" id="SSF51735">
    <property type="entry name" value="NAD(P)-binding Rossmann-fold domains"/>
    <property type="match status" value="1"/>
</dbReference>
<keyword evidence="3 5" id="KW-0862">Zinc</keyword>